<keyword evidence="4" id="KW-0272">Extracellular matrix</keyword>
<dbReference type="GO" id="GO:0031012">
    <property type="term" value="C:extracellular matrix"/>
    <property type="evidence" value="ECO:0007669"/>
    <property type="project" value="InterPro"/>
</dbReference>
<keyword evidence="9" id="KW-0378">Hydrolase</keyword>
<feature type="binding site" evidence="17">
    <location>
        <position position="194"/>
    </location>
    <ligand>
        <name>Ca(2+)</name>
        <dbReference type="ChEBI" id="CHEBI:29108"/>
        <label>2</label>
    </ligand>
</feature>
<comment type="cofactor">
    <cofactor evidence="17">
        <name>Ca(2+)</name>
        <dbReference type="ChEBI" id="CHEBI:29108"/>
    </cofactor>
    <text evidence="17">Can bind about 5 Ca(2+) ions per subunit.</text>
</comment>
<evidence type="ECO:0000259" key="22">
    <source>
        <dbReference type="SMART" id="SM00235"/>
    </source>
</evidence>
<feature type="binding site" evidence="17">
    <location>
        <position position="203"/>
    </location>
    <ligand>
        <name>Ca(2+)</name>
        <dbReference type="ChEBI" id="CHEBI:29108"/>
        <label>3</label>
    </ligand>
</feature>
<dbReference type="PANTHER" id="PTHR10201:SF137">
    <property type="entry name" value="NEUTROPHIL COLLAGENASE"/>
    <property type="match status" value="1"/>
</dbReference>
<keyword evidence="10 16" id="KW-0862">Zinc</keyword>
<evidence type="ECO:0000256" key="19">
    <source>
        <dbReference type="PIRSR" id="PIRSR621190-4"/>
    </source>
</evidence>
<dbReference type="InterPro" id="IPR006026">
    <property type="entry name" value="Peptidase_Metallo"/>
</dbReference>
<gene>
    <name evidence="24" type="primary">Mmp8</name>
</gene>
<feature type="binding site" evidence="16">
    <location>
        <position position="221"/>
    </location>
    <ligand>
        <name>Zn(2+)</name>
        <dbReference type="ChEBI" id="CHEBI:29105"/>
        <label>2</label>
        <note>catalytic</note>
    </ligand>
</feature>
<dbReference type="InterPro" id="IPR033739">
    <property type="entry name" value="M10A_MMP"/>
</dbReference>
<keyword evidence="8" id="KW-0677">Repeat</keyword>
<keyword evidence="11 17" id="KW-0106">Calcium</keyword>
<evidence type="ECO:0000256" key="12">
    <source>
        <dbReference type="ARBA" id="ARBA00023049"/>
    </source>
</evidence>
<proteinExistence type="inferred from homology"/>
<dbReference type="FunFam" id="2.110.10.10:FF:000002">
    <property type="entry name" value="Matrix metallopeptidase 3"/>
    <property type="match status" value="1"/>
</dbReference>
<keyword evidence="12" id="KW-0482">Metalloprotease</keyword>
<feature type="repeat" description="Hemopexin" evidence="20">
    <location>
        <begin position="378"/>
        <end position="424"/>
    </location>
</feature>
<feature type="active site" evidence="15">
    <location>
        <position position="222"/>
    </location>
</feature>
<dbReference type="InterPro" id="IPR000585">
    <property type="entry name" value="Hemopexin-like_dom"/>
</dbReference>
<dbReference type="SMART" id="SM00235">
    <property type="entry name" value="ZnMc"/>
    <property type="match status" value="1"/>
</dbReference>
<dbReference type="Pfam" id="PF00045">
    <property type="entry name" value="Hemopexin"/>
    <property type="match status" value="4"/>
</dbReference>
<feature type="binding site" evidence="16">
    <location>
        <position position="231"/>
    </location>
    <ligand>
        <name>Zn(2+)</name>
        <dbReference type="ChEBI" id="CHEBI:29105"/>
        <label>2</label>
        <note>catalytic</note>
    </ligand>
</feature>
<accession>A0A6P3EXW0</accession>
<feature type="binding site" evidence="17">
    <location>
        <position position="384"/>
    </location>
    <ligand>
        <name>Ca(2+)</name>
        <dbReference type="ChEBI" id="CHEBI:29108"/>
        <label>5</label>
    </ligand>
</feature>
<feature type="binding site" evidence="17">
    <location>
        <position position="198"/>
    </location>
    <ligand>
        <name>Zn(2+)</name>
        <dbReference type="ChEBI" id="CHEBI:29105"/>
        <label>1</label>
    </ligand>
</feature>
<comment type="similarity">
    <text evidence="2">Belongs to the peptidase M10A family.</text>
</comment>
<evidence type="ECO:0000256" key="21">
    <source>
        <dbReference type="SAM" id="SignalP"/>
    </source>
</evidence>
<feature type="binding site" evidence="17">
    <location>
        <position position="170"/>
    </location>
    <ligand>
        <name>Zn(2+)</name>
        <dbReference type="ChEBI" id="CHEBI:29105"/>
        <label>1</label>
    </ligand>
</feature>
<keyword evidence="3" id="KW-0964">Secreted</keyword>
<evidence type="ECO:0000256" key="11">
    <source>
        <dbReference type="ARBA" id="ARBA00022837"/>
    </source>
</evidence>
<comment type="cofactor">
    <cofactor evidence="17">
        <name>Zn(2+)</name>
        <dbReference type="ChEBI" id="CHEBI:29105"/>
    </cofactor>
    <text evidence="17">Binds 2 Zn(2+) ions per subunit.</text>
</comment>
<dbReference type="PANTHER" id="PTHR10201">
    <property type="entry name" value="MATRIX METALLOPROTEINASE"/>
    <property type="match status" value="1"/>
</dbReference>
<feature type="repeat" description="Hemopexin" evidence="20">
    <location>
        <begin position="425"/>
        <end position="468"/>
    </location>
</feature>
<feature type="modified residue" description="Phosphotyrosine; by PKDCC" evidence="19">
    <location>
        <position position="365"/>
    </location>
</feature>
<evidence type="ECO:0000256" key="16">
    <source>
        <dbReference type="PIRSR" id="PIRSR001191-2"/>
    </source>
</evidence>
<dbReference type="FunFam" id="3.40.390.10:FF:000007">
    <property type="entry name" value="Collagenase 3"/>
    <property type="match status" value="1"/>
</dbReference>
<dbReference type="PROSITE" id="PS00024">
    <property type="entry name" value="HEMOPEXIN"/>
    <property type="match status" value="1"/>
</dbReference>
<dbReference type="PIRSF" id="PIRSF001191">
    <property type="entry name" value="Peptidase_M10A_matrix"/>
    <property type="match status" value="1"/>
</dbReference>
<comment type="subcellular location">
    <subcellularLocation>
        <location evidence="1">Secreted</location>
        <location evidence="1">Extracellular space</location>
        <location evidence="1">Extracellular matrix</location>
    </subcellularLocation>
</comment>
<feature type="repeat" description="Hemopexin" evidence="20">
    <location>
        <begin position="280"/>
        <end position="329"/>
    </location>
</feature>
<evidence type="ECO:0000256" key="10">
    <source>
        <dbReference type="ARBA" id="ARBA00022833"/>
    </source>
</evidence>
<dbReference type="Pfam" id="PF00413">
    <property type="entry name" value="Peptidase_M10"/>
    <property type="match status" value="1"/>
</dbReference>
<dbReference type="InterPro" id="IPR001818">
    <property type="entry name" value="Pept_M10_metallopeptidase"/>
</dbReference>
<dbReference type="GeneID" id="101590653"/>
<dbReference type="Gene3D" id="2.110.10.10">
    <property type="entry name" value="Hemopexin-like domain"/>
    <property type="match status" value="1"/>
</dbReference>
<evidence type="ECO:0000256" key="17">
    <source>
        <dbReference type="PIRSR" id="PIRSR621190-2"/>
    </source>
</evidence>
<dbReference type="GO" id="GO:0006508">
    <property type="term" value="P:proteolysis"/>
    <property type="evidence" value="ECO:0007669"/>
    <property type="project" value="UniProtKB-KW"/>
</dbReference>
<evidence type="ECO:0000256" key="5">
    <source>
        <dbReference type="ARBA" id="ARBA00022670"/>
    </source>
</evidence>
<feature type="binding site" evidence="17">
    <location>
        <position position="178"/>
    </location>
    <ligand>
        <name>Ca(2+)</name>
        <dbReference type="ChEBI" id="CHEBI:29108"/>
        <label>3</label>
    </ligand>
</feature>
<dbReference type="SUPFAM" id="SSF50923">
    <property type="entry name" value="Hemopexin-like domain"/>
    <property type="match status" value="1"/>
</dbReference>
<feature type="chain" id="PRO_5028176365" evidence="21">
    <location>
        <begin position="21"/>
        <end position="469"/>
    </location>
</feature>
<dbReference type="GO" id="GO:0030198">
    <property type="term" value="P:extracellular matrix organization"/>
    <property type="evidence" value="ECO:0007669"/>
    <property type="project" value="TreeGrafter"/>
</dbReference>
<dbReference type="SUPFAM" id="SSF55486">
    <property type="entry name" value="Metalloproteases ('zincins'), catalytic domain"/>
    <property type="match status" value="1"/>
</dbReference>
<feature type="domain" description="Peptidase metallopeptidase" evidence="22">
    <location>
        <begin position="107"/>
        <end position="267"/>
    </location>
</feature>
<dbReference type="GO" id="GO:0008270">
    <property type="term" value="F:zinc ion binding"/>
    <property type="evidence" value="ECO:0007669"/>
    <property type="project" value="InterPro"/>
</dbReference>
<evidence type="ECO:0000256" key="4">
    <source>
        <dbReference type="ARBA" id="ARBA00022530"/>
    </source>
</evidence>
<feature type="binding site" evidence="17">
    <location>
        <position position="196"/>
    </location>
    <ligand>
        <name>Ca(2+)</name>
        <dbReference type="ChEBI" id="CHEBI:29108"/>
        <label>2</label>
    </ligand>
</feature>
<evidence type="ECO:0000256" key="13">
    <source>
        <dbReference type="ARBA" id="ARBA00023145"/>
    </source>
</evidence>
<feature type="signal peptide" evidence="21">
    <location>
        <begin position="1"/>
        <end position="20"/>
    </location>
</feature>
<feature type="binding site" evidence="17">
    <location>
        <position position="172"/>
    </location>
    <ligand>
        <name>Zn(2+)</name>
        <dbReference type="ChEBI" id="CHEBI:29105"/>
        <label>1</label>
    </ligand>
</feature>
<keyword evidence="14 18" id="KW-1015">Disulfide bond</keyword>
<dbReference type="GO" id="GO:0030574">
    <property type="term" value="P:collagen catabolic process"/>
    <property type="evidence" value="ECO:0007669"/>
    <property type="project" value="TreeGrafter"/>
</dbReference>
<keyword evidence="7 21" id="KW-0732">Signal</keyword>
<protein>
    <submittedName>
        <fullName evidence="24">Neutrophil collagenase</fullName>
    </submittedName>
</protein>
<dbReference type="Pfam" id="PF01471">
    <property type="entry name" value="PG_binding_1"/>
    <property type="match status" value="1"/>
</dbReference>
<evidence type="ECO:0000256" key="20">
    <source>
        <dbReference type="PROSITE-ProRule" id="PRU01011"/>
    </source>
</evidence>
<dbReference type="GO" id="GO:0004222">
    <property type="term" value="F:metalloendopeptidase activity"/>
    <property type="evidence" value="ECO:0007669"/>
    <property type="project" value="InterPro"/>
</dbReference>
<keyword evidence="23" id="KW-1185">Reference proteome</keyword>
<evidence type="ECO:0000256" key="14">
    <source>
        <dbReference type="ARBA" id="ARBA00023157"/>
    </source>
</evidence>
<name>A0A6P3EXW0_OCTDE</name>
<dbReference type="FunCoup" id="A0A6P3EXW0">
    <property type="interactions" value="83"/>
</dbReference>
<dbReference type="OrthoDB" id="406838at2759"/>
<feature type="binding site" evidence="17">
    <location>
        <position position="290"/>
    </location>
    <ligand>
        <name>Ca(2+)</name>
        <dbReference type="ChEBI" id="CHEBI:29108"/>
        <label>4</label>
    </ligand>
</feature>
<dbReference type="InterPro" id="IPR021190">
    <property type="entry name" value="Pept_M10A"/>
</dbReference>
<evidence type="ECO:0000313" key="24">
    <source>
        <dbReference type="RefSeq" id="XP_004626205.1"/>
    </source>
</evidence>
<evidence type="ECO:0000256" key="3">
    <source>
        <dbReference type="ARBA" id="ARBA00022525"/>
    </source>
</evidence>
<dbReference type="Proteomes" id="UP000515203">
    <property type="component" value="Unplaced"/>
</dbReference>
<feature type="binding site" evidence="17">
    <location>
        <position position="203"/>
    </location>
    <ligand>
        <name>Ca(2+)</name>
        <dbReference type="ChEBI" id="CHEBI:29108"/>
        <label>1</label>
    </ligand>
</feature>
<dbReference type="CDD" id="cd00094">
    <property type="entry name" value="HX"/>
    <property type="match status" value="1"/>
</dbReference>
<keyword evidence="13" id="KW-0865">Zymogen</keyword>
<evidence type="ECO:0000256" key="15">
    <source>
        <dbReference type="PIRSR" id="PIRSR001191-1"/>
    </source>
</evidence>
<dbReference type="SMART" id="SM00120">
    <property type="entry name" value="HX"/>
    <property type="match status" value="4"/>
</dbReference>
<evidence type="ECO:0000256" key="1">
    <source>
        <dbReference type="ARBA" id="ARBA00004498"/>
    </source>
</evidence>
<feature type="binding site" evidence="17">
    <location>
        <position position="336"/>
    </location>
    <ligand>
        <name>Ca(2+)</name>
        <dbReference type="ChEBI" id="CHEBI:29108"/>
        <label>5</label>
    </ligand>
</feature>
<dbReference type="RefSeq" id="XP_004626205.1">
    <property type="nucleotide sequence ID" value="XM_004626148.2"/>
</dbReference>
<dbReference type="InterPro" id="IPR036375">
    <property type="entry name" value="Hemopexin-like_dom_sf"/>
</dbReference>
<keyword evidence="6 16" id="KW-0479">Metal-binding</keyword>
<feature type="binding site" evidence="17">
    <location>
        <position position="185"/>
    </location>
    <ligand>
        <name>Zn(2+)</name>
        <dbReference type="ChEBI" id="CHEBI:29105"/>
        <label>1</label>
    </ligand>
</feature>
<evidence type="ECO:0000256" key="2">
    <source>
        <dbReference type="ARBA" id="ARBA00010370"/>
    </source>
</evidence>
<feature type="binding site" evidence="17">
    <location>
        <position position="177"/>
    </location>
    <ligand>
        <name>Ca(2+)</name>
        <dbReference type="ChEBI" id="CHEBI:29108"/>
        <label>3</label>
    </ligand>
</feature>
<dbReference type="PROSITE" id="PS51642">
    <property type="entry name" value="HEMOPEXIN_2"/>
    <property type="match status" value="4"/>
</dbReference>
<dbReference type="AlphaFoldDB" id="A0A6P3EXW0"/>
<dbReference type="SUPFAM" id="SSF47090">
    <property type="entry name" value="PGBD-like"/>
    <property type="match status" value="1"/>
</dbReference>
<dbReference type="InterPro" id="IPR002477">
    <property type="entry name" value="Peptidoglycan-bd-like"/>
</dbReference>
<dbReference type="PRINTS" id="PR00138">
    <property type="entry name" value="MATRIXIN"/>
</dbReference>
<dbReference type="InterPro" id="IPR018487">
    <property type="entry name" value="Hemopexin-like_repeat"/>
</dbReference>
<feature type="binding site" description="in inhibited form" evidence="17">
    <location>
        <position position="94"/>
    </location>
    <ligand>
        <name>Zn(2+)</name>
        <dbReference type="ChEBI" id="CHEBI:29105"/>
        <label>2</label>
        <note>catalytic</note>
    </ligand>
</feature>
<dbReference type="InParanoid" id="A0A6P3EXW0"/>
<evidence type="ECO:0000256" key="8">
    <source>
        <dbReference type="ARBA" id="ARBA00022737"/>
    </source>
</evidence>
<evidence type="ECO:0000256" key="18">
    <source>
        <dbReference type="PIRSR" id="PIRSR621190-3"/>
    </source>
</evidence>
<feature type="repeat" description="Hemopexin" evidence="20">
    <location>
        <begin position="330"/>
        <end position="376"/>
    </location>
</feature>
<feature type="binding site" evidence="17">
    <location>
        <position position="239"/>
    </location>
    <ligand>
        <name>Zn(2+)</name>
        <dbReference type="ChEBI" id="CHEBI:29105"/>
        <label>2</label>
        <note>catalytic</note>
    </ligand>
</feature>
<keyword evidence="5" id="KW-0645">Protease</keyword>
<feature type="binding site" evidence="17">
    <location>
        <position position="160"/>
    </location>
    <ligand>
        <name>Ca(2+)</name>
        <dbReference type="ChEBI" id="CHEBI:29108"/>
        <label>2</label>
    </ligand>
</feature>
<reference evidence="24" key="1">
    <citation type="submission" date="2025-08" db="UniProtKB">
        <authorList>
            <consortium name="RefSeq"/>
        </authorList>
    </citation>
    <scope>IDENTIFICATION</scope>
</reference>
<evidence type="ECO:0000256" key="9">
    <source>
        <dbReference type="ARBA" id="ARBA00022801"/>
    </source>
</evidence>
<feature type="binding site" evidence="16">
    <location>
        <position position="225"/>
    </location>
    <ligand>
        <name>Zn(2+)</name>
        <dbReference type="ChEBI" id="CHEBI:29105"/>
        <label>2</label>
        <note>catalytic</note>
    </ligand>
</feature>
<feature type="binding site" evidence="17">
    <location>
        <position position="429"/>
    </location>
    <ligand>
        <name>Ca(2+)</name>
        <dbReference type="ChEBI" id="CHEBI:29108"/>
        <label>4</label>
    </ligand>
</feature>
<organism evidence="23 24">
    <name type="scientific">Octodon degus</name>
    <name type="common">Degu</name>
    <name type="synonym">Sciurus degus</name>
    <dbReference type="NCBI Taxonomy" id="10160"/>
    <lineage>
        <taxon>Eukaryota</taxon>
        <taxon>Metazoa</taxon>
        <taxon>Chordata</taxon>
        <taxon>Craniata</taxon>
        <taxon>Vertebrata</taxon>
        <taxon>Euteleostomi</taxon>
        <taxon>Mammalia</taxon>
        <taxon>Eutheria</taxon>
        <taxon>Euarchontoglires</taxon>
        <taxon>Glires</taxon>
        <taxon>Rodentia</taxon>
        <taxon>Hystricomorpha</taxon>
        <taxon>Octodontidae</taxon>
        <taxon>Octodon</taxon>
    </lineage>
</organism>
<sequence length="469" mass="53955">MLRMKTLLFLCLLHMQSAKASPVPSEHSEEKNTKIAQKYLEQFYHLQIKDFRSSAWNSTHRFVEKLKEMQQFFGLNVTGKPDAETLEMMKRPRCGVPDTGDYMLTPGRPRWKHTDLTYRIRNYTPQLLRAEVESAIEEAFKVWSTASRLTFTRTTEEEADINIAFVQREHGDSSPFDGPNGILAHAFQPGQGIGGDAHFDAEETWTSMSPEGYNLFLVAAHEFGHSLGLSHSKDPGALMYPNYAFRDPSTYSLPQDDINGIQDIYGPSDNPVQPTGPSTPRACDPRLTFDAATTLRGEIFFFKDRYFWRRHPQLQEVELNFISLFWPSLPSDIQAAYEDPDKDLVFIFKGNQYWAMSGYDVQRGYPRHIADFGFPSTVQALDAAVSYKGKTYFFANNLFWRYDNQRRSMDPGYPKCTSIAFPGIRSRIDAIFQENNFFLFFSGPKYYAFDLTAQRVTRSARSNLWLNCR</sequence>
<dbReference type="InterPro" id="IPR024079">
    <property type="entry name" value="MetalloPept_cat_dom_sf"/>
</dbReference>
<evidence type="ECO:0000256" key="6">
    <source>
        <dbReference type="ARBA" id="ARBA00022723"/>
    </source>
</evidence>
<dbReference type="Gene3D" id="3.40.390.10">
    <property type="entry name" value="Collagenase (Catalytic Domain)"/>
    <property type="match status" value="1"/>
</dbReference>
<feature type="binding site" evidence="17">
    <location>
        <position position="200"/>
    </location>
    <ligand>
        <name>Ca(2+)</name>
        <dbReference type="ChEBI" id="CHEBI:29108"/>
        <label>3</label>
    </ligand>
</feature>
<dbReference type="InterPro" id="IPR036365">
    <property type="entry name" value="PGBD-like_sf"/>
</dbReference>
<evidence type="ECO:0000313" key="23">
    <source>
        <dbReference type="Proteomes" id="UP000515203"/>
    </source>
</evidence>
<dbReference type="InterPro" id="IPR018486">
    <property type="entry name" value="Hemopexin_CS"/>
</dbReference>
<dbReference type="CDD" id="cd04278">
    <property type="entry name" value="ZnMc_MMP"/>
    <property type="match status" value="1"/>
</dbReference>
<evidence type="ECO:0000256" key="7">
    <source>
        <dbReference type="ARBA" id="ARBA00022729"/>
    </source>
</evidence>
<dbReference type="CTD" id="4317"/>
<feature type="disulfide bond" evidence="18">
    <location>
        <begin position="283"/>
        <end position="468"/>
    </location>
</feature>